<evidence type="ECO:0000313" key="2">
    <source>
        <dbReference type="Proteomes" id="UP000092460"/>
    </source>
</evidence>
<dbReference type="EnsemblMetazoa" id="GPPI000026-RA">
    <property type="protein sequence ID" value="GPPI000026-PA"/>
    <property type="gene ID" value="GPPI000026"/>
</dbReference>
<accession>A0A1B0AKD9</accession>
<protein>
    <submittedName>
        <fullName evidence="1">Uncharacterized protein</fullName>
    </submittedName>
</protein>
<dbReference type="AlphaFoldDB" id="A0A1B0AKD9"/>
<reference evidence="2" key="1">
    <citation type="submission" date="2015-01" db="EMBL/GenBank/DDBJ databases">
        <authorList>
            <person name="Aksoy S."/>
            <person name="Warren W."/>
            <person name="Wilson R.K."/>
        </authorList>
    </citation>
    <scope>NUCLEOTIDE SEQUENCE [LARGE SCALE GENOMIC DNA]</scope>
    <source>
        <strain evidence="2">IAEA</strain>
    </source>
</reference>
<dbReference type="EMBL" id="JXJN01023300">
    <property type="status" value="NOT_ANNOTATED_CDS"/>
    <property type="molecule type" value="Genomic_DNA"/>
</dbReference>
<name>A0A1B0AKD9_9MUSC</name>
<keyword evidence="2" id="KW-1185">Reference proteome</keyword>
<proteinExistence type="predicted"/>
<evidence type="ECO:0000313" key="1">
    <source>
        <dbReference type="EnsemblMetazoa" id="GPPI000026-PA"/>
    </source>
</evidence>
<organism evidence="1 2">
    <name type="scientific">Glossina palpalis gambiensis</name>
    <dbReference type="NCBI Taxonomy" id="67801"/>
    <lineage>
        <taxon>Eukaryota</taxon>
        <taxon>Metazoa</taxon>
        <taxon>Ecdysozoa</taxon>
        <taxon>Arthropoda</taxon>
        <taxon>Hexapoda</taxon>
        <taxon>Insecta</taxon>
        <taxon>Pterygota</taxon>
        <taxon>Neoptera</taxon>
        <taxon>Endopterygota</taxon>
        <taxon>Diptera</taxon>
        <taxon>Brachycera</taxon>
        <taxon>Muscomorpha</taxon>
        <taxon>Hippoboscoidea</taxon>
        <taxon>Glossinidae</taxon>
        <taxon>Glossina</taxon>
    </lineage>
</organism>
<dbReference type="Proteomes" id="UP000092460">
    <property type="component" value="Unassembled WGS sequence"/>
</dbReference>
<dbReference type="VEuPathDB" id="VectorBase:GPPI047709"/>
<dbReference type="EnsemblMetazoa" id="GPPI047709-RA">
    <property type="protein sequence ID" value="GPPI047709-PA"/>
    <property type="gene ID" value="GPPI047709"/>
</dbReference>
<dbReference type="EMBL" id="JXJN01024738">
    <property type="status" value="NOT_ANNOTATED_CDS"/>
    <property type="molecule type" value="Genomic_DNA"/>
</dbReference>
<dbReference type="VEuPathDB" id="VectorBase:GPPI000026"/>
<sequence>MNKWIADIVDYNKQSRQFTIYTDRKSLIKTLVSKSKRGSRQTRQSEDISQFTDDIQDVRGNTIISWFPSLTRNIFHIREYCMIYSRSQNINANRIIL</sequence>
<reference evidence="1" key="2">
    <citation type="submission" date="2020-05" db="UniProtKB">
        <authorList>
            <consortium name="EnsemblMetazoa"/>
        </authorList>
    </citation>
    <scope>IDENTIFICATION</scope>
    <source>
        <strain evidence="1">IAEA</strain>
    </source>
</reference>